<organism evidence="1 2">
    <name type="scientific">Tenacibaculum todarodis</name>
    <dbReference type="NCBI Taxonomy" id="1850252"/>
    <lineage>
        <taxon>Bacteria</taxon>
        <taxon>Pseudomonadati</taxon>
        <taxon>Bacteroidota</taxon>
        <taxon>Flavobacteriia</taxon>
        <taxon>Flavobacteriales</taxon>
        <taxon>Flavobacteriaceae</taxon>
        <taxon>Tenacibaculum</taxon>
    </lineage>
</organism>
<evidence type="ECO:0000313" key="1">
    <source>
        <dbReference type="EMBL" id="APG65736.1"/>
    </source>
</evidence>
<protein>
    <recommendedName>
        <fullName evidence="3">Addiction module protein</fullName>
    </recommendedName>
</protein>
<proteinExistence type="predicted"/>
<gene>
    <name evidence="1" type="ORF">LPB136_10330</name>
</gene>
<evidence type="ECO:0008006" key="3">
    <source>
        <dbReference type="Google" id="ProtNLM"/>
    </source>
</evidence>
<dbReference type="Proteomes" id="UP000181898">
    <property type="component" value="Chromosome"/>
</dbReference>
<dbReference type="AlphaFoldDB" id="A0A1L3JKQ4"/>
<dbReference type="STRING" id="1850252.LPB136_10330"/>
<accession>A0A1L3JKQ4</accession>
<dbReference type="OrthoDB" id="1202543at2"/>
<evidence type="ECO:0000313" key="2">
    <source>
        <dbReference type="Proteomes" id="UP000181898"/>
    </source>
</evidence>
<name>A0A1L3JKQ4_9FLAO</name>
<dbReference type="RefSeq" id="WP_072556260.1">
    <property type="nucleotide sequence ID" value="NZ_CP018155.1"/>
</dbReference>
<reference evidence="1 2" key="1">
    <citation type="submission" date="2016-11" db="EMBL/GenBank/DDBJ databases">
        <title>Tenacibaculum sp. LPB0136, isolated from marine environment.</title>
        <authorList>
            <person name="Kim E."/>
            <person name="Yi H."/>
        </authorList>
    </citation>
    <scope>NUCLEOTIDE SEQUENCE [LARGE SCALE GENOMIC DNA]</scope>
    <source>
        <strain evidence="1 2">LPB0136</strain>
    </source>
</reference>
<sequence>MSLQEKRKELAKWILETDENILNEVEAVYKLHSKSEEISDAHKTILDKRLKLHKESPKSGRNWNEVKSELSLKYGV</sequence>
<keyword evidence="2" id="KW-1185">Reference proteome</keyword>
<dbReference type="EMBL" id="CP018155">
    <property type="protein sequence ID" value="APG65736.1"/>
    <property type="molecule type" value="Genomic_DNA"/>
</dbReference>
<dbReference type="InterPro" id="IPR013406">
    <property type="entry name" value="CHP02574_addiction_mod"/>
</dbReference>
<dbReference type="KEGG" id="ten:LPB136_10330"/>
<dbReference type="Pfam" id="PF09720">
    <property type="entry name" value="Unstab_antitox"/>
    <property type="match status" value="1"/>
</dbReference>